<organism evidence="2 3">
    <name type="scientific">Cohnella faecalis</name>
    <dbReference type="NCBI Taxonomy" id="2315694"/>
    <lineage>
        <taxon>Bacteria</taxon>
        <taxon>Bacillati</taxon>
        <taxon>Bacillota</taxon>
        <taxon>Bacilli</taxon>
        <taxon>Bacillales</taxon>
        <taxon>Paenibacillaceae</taxon>
        <taxon>Cohnella</taxon>
    </lineage>
</organism>
<accession>A0A398D2Y5</accession>
<gene>
    <name evidence="2" type="ORF">D3H35_00375</name>
</gene>
<dbReference type="RefSeq" id="WP_119147291.1">
    <property type="nucleotide sequence ID" value="NZ_QXJM01000004.1"/>
</dbReference>
<keyword evidence="3" id="KW-1185">Reference proteome</keyword>
<evidence type="ECO:0000313" key="2">
    <source>
        <dbReference type="EMBL" id="RIE05454.1"/>
    </source>
</evidence>
<name>A0A398D2Y5_9BACL</name>
<evidence type="ECO:0000256" key="1">
    <source>
        <dbReference type="SAM" id="MobiDB-lite"/>
    </source>
</evidence>
<comment type="caution">
    <text evidence="2">The sequence shown here is derived from an EMBL/GenBank/DDBJ whole genome shotgun (WGS) entry which is preliminary data.</text>
</comment>
<feature type="compositionally biased region" description="Polar residues" evidence="1">
    <location>
        <begin position="1"/>
        <end position="12"/>
    </location>
</feature>
<reference evidence="2 3" key="1">
    <citation type="submission" date="2018-09" db="EMBL/GenBank/DDBJ databases">
        <title>Cohnella cavernae sp. nov., isolated from a karst cave.</title>
        <authorList>
            <person name="Zhu H."/>
        </authorList>
    </citation>
    <scope>NUCLEOTIDE SEQUENCE [LARGE SCALE GENOMIC DNA]</scope>
    <source>
        <strain evidence="2 3">K2E09-144</strain>
    </source>
</reference>
<proteinExistence type="predicted"/>
<protein>
    <submittedName>
        <fullName evidence="2">Uncharacterized protein</fullName>
    </submittedName>
</protein>
<dbReference type="EMBL" id="QXJM01000004">
    <property type="protein sequence ID" value="RIE05454.1"/>
    <property type="molecule type" value="Genomic_DNA"/>
</dbReference>
<dbReference type="AlphaFoldDB" id="A0A398D2Y5"/>
<dbReference type="Proteomes" id="UP000266340">
    <property type="component" value="Unassembled WGS sequence"/>
</dbReference>
<feature type="region of interest" description="Disordered" evidence="1">
    <location>
        <begin position="1"/>
        <end position="23"/>
    </location>
</feature>
<evidence type="ECO:0000313" key="3">
    <source>
        <dbReference type="Proteomes" id="UP000266340"/>
    </source>
</evidence>
<sequence>MAANAKSSSIRSQAGKWKGSPSASSCMTAALCRLDPGNRAKSAAFYPVCATIERARAPGQIGFAKYAQGESVGSAVSVSRQCGSRSAGSARIRKRCRRRFFGLNGLDDWMGFMQKALPMCVWATW</sequence>